<gene>
    <name evidence="1" type="ORF">PORY_000464</name>
</gene>
<dbReference type="EMBL" id="JABTEG010000001">
    <property type="protein sequence ID" value="KAG4306476.1"/>
    <property type="molecule type" value="Genomic_DNA"/>
</dbReference>
<name>A0ACB7CFU7_9ASCO</name>
<dbReference type="Proteomes" id="UP000768646">
    <property type="component" value="Unassembled WGS sequence"/>
</dbReference>
<sequence>MRPILLQGHERPLTQVKFNDDGDLLFSVSKDHIINVWFSHNGERLGTYHGHQGAIWSVDVNCKLSFFKYVKLTTSTLIASGSADNTIMLWDVKTGKCLKVWKFPTAVKRVEFNEDNTLLLGVTEQRMGHVGSLVVFPIINDVNAEQTNTPIYTILTQDSKATVAGWSYLSNYIIVGHENGSVSCYDAKTGKHIKTEQIHEKGHPITDLQFSPDRTYFITSSKDKTAKICDVESLKVLKTYITDTPLNTAAITPVKNFVILGGGQEARDVTTTSQRQGKFEAKIYHKIFEDEIGRIKGHFGPLNTIAVHPKGIAYASGGEDGYTRIHHFPQNYFDFEYNL</sequence>
<proteinExistence type="predicted"/>
<evidence type="ECO:0000313" key="1">
    <source>
        <dbReference type="EMBL" id="KAG4306476.1"/>
    </source>
</evidence>
<reference evidence="1 2" key="1">
    <citation type="journal article" date="2021" name="Commun. Biol.">
        <title>Genomic insights into the host specific adaptation of the Pneumocystis genus.</title>
        <authorList>
            <person name="Cisse O.H."/>
            <person name="Ma L."/>
            <person name="Dekker J.P."/>
            <person name="Khil P.P."/>
            <person name="Youn J.-H."/>
            <person name="Brenchley J.M."/>
            <person name="Blair R."/>
            <person name="Pahar B."/>
            <person name="Chabe M."/>
            <person name="Van Rompay K.K.A."/>
            <person name="Keesler R."/>
            <person name="Sukura A."/>
            <person name="Hirsch V."/>
            <person name="Kutty G."/>
            <person name="Liu Y."/>
            <person name="Peng L."/>
            <person name="Chen J."/>
            <person name="Song J."/>
            <person name="Weissenbacher-Lang C."/>
            <person name="Xu J."/>
            <person name="Upham N.S."/>
            <person name="Stajich J.E."/>
            <person name="Cuomo C.A."/>
            <person name="Cushion M.T."/>
            <person name="Kovacs J.A."/>
        </authorList>
    </citation>
    <scope>NUCLEOTIDE SEQUENCE [LARGE SCALE GENOMIC DNA]</scope>
    <source>
        <strain evidence="1 2">RABM</strain>
    </source>
</reference>
<keyword evidence="2" id="KW-1185">Reference proteome</keyword>
<organism evidence="1 2">
    <name type="scientific">Pneumocystis oryctolagi</name>
    <dbReference type="NCBI Taxonomy" id="42067"/>
    <lineage>
        <taxon>Eukaryota</taxon>
        <taxon>Fungi</taxon>
        <taxon>Dikarya</taxon>
        <taxon>Ascomycota</taxon>
        <taxon>Taphrinomycotina</taxon>
        <taxon>Pneumocystomycetes</taxon>
        <taxon>Pneumocystaceae</taxon>
        <taxon>Pneumocystis</taxon>
    </lineage>
</organism>
<accession>A0ACB7CFU7</accession>
<protein>
    <submittedName>
        <fullName evidence="1">Uncharacterized protein</fullName>
    </submittedName>
</protein>
<comment type="caution">
    <text evidence="1">The sequence shown here is derived from an EMBL/GenBank/DDBJ whole genome shotgun (WGS) entry which is preliminary data.</text>
</comment>
<evidence type="ECO:0000313" key="2">
    <source>
        <dbReference type="Proteomes" id="UP000768646"/>
    </source>
</evidence>